<sequence>MHFVIPKKKRVVERPEIDTSLLEPKAIIEDVSPDSSIFNAIKKVIMEGTSDRQTHQFMHADRIQLIKNRFLEHKYGQFKANLRLIGQSDAESYGFLLIGFDPDDSKYIADNGYTVGTAFCGDLGLVSRGVYLYRYVDLVTPSIFFKDELMRVMVFRTLRGKCYAVGLGSTELEPTLECSSHIAAPDHIPAAKKNRQQLHRQAAVYHYEYNKDMSLAEVPSGVLPYAIVDLRFGLSEKCQHNSIPPILGYVDDPLHFYTTYEGELKICSATYANATLCTVFEDAVKPNGLDGSLEFMKLMKWPDVYDIRGVAQLMAPDVWGAIVKQREVRVKNSREQKWKFLYVSHFIWVCREDGFATMVNAMRVEQCAAVSYSIDATTYVAFPSSQFSNVFGLPWLRIPSLHVLVINANPLFYADPSDLNSLNDETELTNKTPLGTAVLDGDDVTLQRFLEASDKQNPNRSQTGQSDVHASSIVSPQESPTQISEQSSKSACESYSLHDDVNNERSIPLPLVSLPPSAGKSCLRAKPPQVFVTHPPLIGKTVPPPAPGSARNLNENKCRKKLSNDRDEAVKAGLHGRTTKDPPPENLLHSSDGKARDQLSNSSVFGVNSDPSITGTKNKDLFQGVFSTIAKGTSMDAGVAKALQDDTPVLFANSEPSKNSIPRRLGQSKNCIITSLPLPQMSRVADGNRETGGQAALNMISQSSEDELTICDMEIESGSEGALSPPAAKRSPERSDEVIDFIDDHDEDYDAQFKCESSNSWESQITCSPQPVSTSFSEEQDQTASTHVKSVRSEDDSHNENIPGSCVEVELQEGHCSDNPELSSEHRSTTSPSTAVASEMPENVIRLLELLRANESAALSRDTDLRMRPSVTTSATSTQSGRPRKSRFDQPPPELADQTGFVPKPVPTASVGNDRKDRDDRKNRDEWKDPDDKKDRDERIKRWDKSSSTKVVSPSTVPQNALPSALPQTFGLNKEKLPDSTKLFHILTGARLLQSQRDKQATESSPSSISNISTVSVTLPKNSVPQPSLTGADQASSNSRLCQAVGSAVGGSIMSSSSTAQCNPYSTSAIVNRPIDKTVLGLALGLSDDAVKQLMKRSSAESRPPELLANQNPPILLDAPASPDPEGPASPDAPASPDPEETSGTSGIFRRITHSEIPLDCCQPSKDIRSITDKMTSIRTPRKPKRPKDHDGISCGGNEHLAMNSWIKALEQKSDAAAGSKRENSATGVCPSADDEEEEGEILSDGSDDPHEAPQPITVIGASSNNFHSSFAGTTKPKKSEGIHPMCYPLINAGAEHVTKMELGRSLFTDQSLGTSELYNDFPLLSHTFTTSWPPNECVQHILQGGDFQYSTARHENPSFTVILPDFMMFNRTAMTRMDPTGFESFCERLKVIQTEENRRVSLHFHERLLQYISEMMQTLAGSDTGNAFHSYYSVILKYKNLGIVHFMERHACDDSDVSAAQTINCFMGLRKSCHPSTILIYMSSKASVFLNYIS</sequence>
<keyword evidence="3" id="KW-1185">Reference proteome</keyword>
<feature type="compositionally biased region" description="Low complexity" evidence="1">
    <location>
        <begin position="948"/>
        <end position="958"/>
    </location>
</feature>
<evidence type="ECO:0000313" key="4">
    <source>
        <dbReference type="WBParaSite" id="ACAC_0000886301-mRNA-1"/>
    </source>
</evidence>
<feature type="region of interest" description="Disordered" evidence="1">
    <location>
        <begin position="1214"/>
        <end position="1280"/>
    </location>
</feature>
<reference evidence="3" key="1">
    <citation type="submission" date="2012-09" db="EMBL/GenBank/DDBJ databases">
        <authorList>
            <person name="Martin A.A."/>
        </authorList>
    </citation>
    <scope>NUCLEOTIDE SEQUENCE</scope>
</reference>
<dbReference type="STRING" id="6313.A0A0K0DDN7"/>
<feature type="region of interest" description="Disordered" evidence="1">
    <location>
        <begin position="861"/>
        <end position="966"/>
    </location>
</feature>
<feature type="region of interest" description="Disordered" evidence="1">
    <location>
        <begin position="451"/>
        <end position="496"/>
    </location>
</feature>
<feature type="compositionally biased region" description="Polar residues" evidence="1">
    <location>
        <begin position="1261"/>
        <end position="1273"/>
    </location>
</feature>
<feature type="region of interest" description="Disordered" evidence="1">
    <location>
        <begin position="534"/>
        <end position="611"/>
    </location>
</feature>
<evidence type="ECO:0000313" key="3">
    <source>
        <dbReference type="Proteomes" id="UP000035642"/>
    </source>
</evidence>
<dbReference type="PANTHER" id="PTHR16207:SF11">
    <property type="entry name" value="SET DOMAIN-CONTAINING PROTEIN"/>
    <property type="match status" value="1"/>
</dbReference>
<feature type="domain" description="TASOR PIN" evidence="2">
    <location>
        <begin position="1367"/>
        <end position="1488"/>
    </location>
</feature>
<feature type="compositionally biased region" description="Polar residues" evidence="1">
    <location>
        <begin position="763"/>
        <end position="788"/>
    </location>
</feature>
<feature type="compositionally biased region" description="Acidic residues" evidence="1">
    <location>
        <begin position="1233"/>
        <end position="1242"/>
    </location>
</feature>
<reference evidence="4" key="2">
    <citation type="submission" date="2016-04" db="UniProtKB">
        <authorList>
            <consortium name="WormBaseParasite"/>
        </authorList>
    </citation>
    <scope>IDENTIFICATION</scope>
</reference>
<feature type="compositionally biased region" description="Basic and acidic residues" evidence="1">
    <location>
        <begin position="1214"/>
        <end position="1224"/>
    </location>
</feature>
<feature type="compositionally biased region" description="Polar residues" evidence="1">
    <location>
        <begin position="870"/>
        <end position="881"/>
    </location>
</feature>
<feature type="compositionally biased region" description="Basic and acidic residues" evidence="1">
    <location>
        <begin position="816"/>
        <end position="828"/>
    </location>
</feature>
<dbReference type="GO" id="GO:0045814">
    <property type="term" value="P:negative regulation of gene expression, epigenetic"/>
    <property type="evidence" value="ECO:0007669"/>
    <property type="project" value="InterPro"/>
</dbReference>
<dbReference type="GO" id="GO:0005654">
    <property type="term" value="C:nucleoplasm"/>
    <property type="evidence" value="ECO:0007669"/>
    <property type="project" value="TreeGrafter"/>
</dbReference>
<feature type="region of interest" description="Disordered" evidence="1">
    <location>
        <begin position="816"/>
        <end position="840"/>
    </location>
</feature>
<evidence type="ECO:0000259" key="2">
    <source>
        <dbReference type="Pfam" id="PF24630"/>
    </source>
</evidence>
<organism evidence="3 4">
    <name type="scientific">Angiostrongylus cantonensis</name>
    <name type="common">Rat lungworm</name>
    <dbReference type="NCBI Taxonomy" id="6313"/>
    <lineage>
        <taxon>Eukaryota</taxon>
        <taxon>Metazoa</taxon>
        <taxon>Ecdysozoa</taxon>
        <taxon>Nematoda</taxon>
        <taxon>Chromadorea</taxon>
        <taxon>Rhabditida</taxon>
        <taxon>Rhabditina</taxon>
        <taxon>Rhabditomorpha</taxon>
        <taxon>Strongyloidea</taxon>
        <taxon>Metastrongylidae</taxon>
        <taxon>Angiostrongylus</taxon>
    </lineage>
</organism>
<dbReference type="Proteomes" id="UP000035642">
    <property type="component" value="Unassembled WGS sequence"/>
</dbReference>
<dbReference type="InterPro" id="IPR056242">
    <property type="entry name" value="PIN_TASOR"/>
</dbReference>
<dbReference type="Pfam" id="PF24630">
    <property type="entry name" value="PIN_TASOR"/>
    <property type="match status" value="1"/>
</dbReference>
<feature type="compositionally biased region" description="Basic and acidic residues" evidence="1">
    <location>
        <begin position="554"/>
        <end position="570"/>
    </location>
</feature>
<protein>
    <submittedName>
        <fullName evidence="4">DUF3715 domain-containing protein</fullName>
    </submittedName>
</protein>
<dbReference type="WBParaSite" id="ACAC_0000886301-mRNA-1">
    <property type="protein sequence ID" value="ACAC_0000886301-mRNA-1"/>
    <property type="gene ID" value="ACAC_0000886301"/>
</dbReference>
<feature type="region of interest" description="Disordered" evidence="1">
    <location>
        <begin position="1095"/>
        <end position="1146"/>
    </location>
</feature>
<feature type="compositionally biased region" description="Polar residues" evidence="1">
    <location>
        <begin position="598"/>
        <end position="611"/>
    </location>
</feature>
<dbReference type="PANTHER" id="PTHR16207">
    <property type="entry name" value="SET DOMAIN-CONTAINING PROTEIN"/>
    <property type="match status" value="1"/>
</dbReference>
<evidence type="ECO:0000256" key="1">
    <source>
        <dbReference type="SAM" id="MobiDB-lite"/>
    </source>
</evidence>
<proteinExistence type="predicted"/>
<accession>A0A0K0DDN7</accession>
<feature type="region of interest" description="Disordered" evidence="1">
    <location>
        <begin position="763"/>
        <end position="802"/>
    </location>
</feature>
<dbReference type="InterPro" id="IPR046432">
    <property type="entry name" value="TASOR"/>
</dbReference>
<name>A0A0K0DDN7_ANGCA</name>
<feature type="compositionally biased region" description="Polar residues" evidence="1">
    <location>
        <begin position="455"/>
        <end position="493"/>
    </location>
</feature>
<feature type="compositionally biased region" description="Basic and acidic residues" evidence="1">
    <location>
        <begin position="913"/>
        <end position="947"/>
    </location>
</feature>
<feature type="region of interest" description="Disordered" evidence="1">
    <location>
        <begin position="1170"/>
        <end position="1194"/>
    </location>
</feature>